<comment type="pathway">
    <text evidence="2">Cofactor biosynthesis; riboflavin biosynthesis; 5-amino-6-(D-ribitylamino)uracil from GTP: step 2/4.</text>
</comment>
<dbReference type="InterPro" id="IPR002125">
    <property type="entry name" value="CMP_dCMP_dom"/>
</dbReference>
<feature type="binding site" evidence="20">
    <location>
        <position position="87"/>
    </location>
    <ligand>
        <name>Zn(2+)</name>
        <dbReference type="ChEBI" id="CHEBI:29105"/>
        <note>catalytic</note>
    </ligand>
</feature>
<dbReference type="PANTHER" id="PTHR38011">
    <property type="entry name" value="DIHYDROFOLATE REDUCTASE FAMILY PROTEIN (AFU_ORTHOLOGUE AFUA_8G06820)"/>
    <property type="match status" value="1"/>
</dbReference>
<comment type="similarity">
    <text evidence="5">In the C-terminal section; belongs to the HTP reductase family.</text>
</comment>
<evidence type="ECO:0000256" key="12">
    <source>
        <dbReference type="ARBA" id="ARBA00022833"/>
    </source>
</evidence>
<dbReference type="InterPro" id="IPR024072">
    <property type="entry name" value="DHFR-like_dom_sf"/>
</dbReference>
<comment type="function">
    <text evidence="1">Converts 2,5-diamino-6-(ribosylamino)-4(3h)-pyrimidinone 5'-phosphate into 5-amino-6-(ribosylamino)-2,4(1h,3h)-pyrimidinedione 5'-phosphate.</text>
</comment>
<dbReference type="EMBL" id="QSOE01000005">
    <property type="protein sequence ID" value="RGI92079.1"/>
    <property type="molecule type" value="Genomic_DNA"/>
</dbReference>
<keyword evidence="11 22" id="KW-0378">Hydrolase</keyword>
<evidence type="ECO:0000256" key="6">
    <source>
        <dbReference type="ARBA" id="ARBA00012766"/>
    </source>
</evidence>
<dbReference type="GO" id="GO:0008270">
    <property type="term" value="F:zinc ion binding"/>
    <property type="evidence" value="ECO:0007669"/>
    <property type="project" value="InterPro"/>
</dbReference>
<evidence type="ECO:0000256" key="3">
    <source>
        <dbReference type="ARBA" id="ARBA00004910"/>
    </source>
</evidence>
<dbReference type="EC" id="1.1.1.193" evidence="7"/>
<proteinExistence type="inferred from homology"/>
<evidence type="ECO:0000256" key="16">
    <source>
        <dbReference type="ARBA" id="ARBA00049861"/>
    </source>
</evidence>
<dbReference type="Pfam" id="PF01872">
    <property type="entry name" value="RibD_C"/>
    <property type="match status" value="1"/>
</dbReference>
<gene>
    <name evidence="22" type="primary">ribD</name>
    <name evidence="22" type="ORF">DXD91_01500</name>
</gene>
<dbReference type="Gene3D" id="3.40.140.10">
    <property type="entry name" value="Cytidine Deaminase, domain 2"/>
    <property type="match status" value="1"/>
</dbReference>
<evidence type="ECO:0000256" key="1">
    <source>
        <dbReference type="ARBA" id="ARBA00002151"/>
    </source>
</evidence>
<dbReference type="InterPro" id="IPR016192">
    <property type="entry name" value="APOBEC/CMP_deaminase_Zn-bd"/>
</dbReference>
<keyword evidence="14 22" id="KW-0560">Oxidoreductase</keyword>
<evidence type="ECO:0000256" key="19">
    <source>
        <dbReference type="PIRSR" id="PIRSR006769-2"/>
    </source>
</evidence>
<dbReference type="GO" id="GO:0009231">
    <property type="term" value="P:riboflavin biosynthetic process"/>
    <property type="evidence" value="ECO:0007669"/>
    <property type="project" value="UniProtKB-UniPathway"/>
</dbReference>
<evidence type="ECO:0000259" key="21">
    <source>
        <dbReference type="PROSITE" id="PS51747"/>
    </source>
</evidence>
<keyword evidence="10 20" id="KW-0479">Metal-binding</keyword>
<dbReference type="AlphaFoldDB" id="A0A374NUU1"/>
<dbReference type="Pfam" id="PF00383">
    <property type="entry name" value="dCMP_cyt_deam_1"/>
    <property type="match status" value="1"/>
</dbReference>
<dbReference type="EC" id="3.5.4.26" evidence="6"/>
<feature type="active site" description="Proton donor" evidence="18">
    <location>
        <position position="52"/>
    </location>
</feature>
<feature type="binding site" evidence="20">
    <location>
        <position position="78"/>
    </location>
    <ligand>
        <name>Zn(2+)</name>
        <dbReference type="ChEBI" id="CHEBI:29105"/>
        <note>catalytic</note>
    </ligand>
</feature>
<dbReference type="RefSeq" id="WP_117981916.1">
    <property type="nucleotide sequence ID" value="NZ_DBFBQW010000098.1"/>
</dbReference>
<comment type="similarity">
    <text evidence="4">In the N-terminal section; belongs to the cytidine and deoxycytidylate deaminase family.</text>
</comment>
<dbReference type="InterPro" id="IPR050765">
    <property type="entry name" value="Riboflavin_Biosynth_HTPR"/>
</dbReference>
<evidence type="ECO:0000256" key="17">
    <source>
        <dbReference type="ARBA" id="ARBA00049886"/>
    </source>
</evidence>
<dbReference type="PIRSF" id="PIRSF006769">
    <property type="entry name" value="RibD"/>
    <property type="match status" value="1"/>
</dbReference>
<dbReference type="InterPro" id="IPR016193">
    <property type="entry name" value="Cytidine_deaminase-like"/>
</dbReference>
<name>A0A374NUU1_9FIRM</name>
<keyword evidence="13 19" id="KW-0521">NADP</keyword>
<evidence type="ECO:0000313" key="23">
    <source>
        <dbReference type="Proteomes" id="UP000262524"/>
    </source>
</evidence>
<dbReference type="GO" id="GO:0008703">
    <property type="term" value="F:5-amino-6-(5-phosphoribosylamino)uracil reductase activity"/>
    <property type="evidence" value="ECO:0007669"/>
    <property type="project" value="UniProtKB-EC"/>
</dbReference>
<keyword evidence="12 20" id="KW-0862">Zinc</keyword>
<evidence type="ECO:0000256" key="4">
    <source>
        <dbReference type="ARBA" id="ARBA00005259"/>
    </source>
</evidence>
<dbReference type="GO" id="GO:0008835">
    <property type="term" value="F:diaminohydroxyphosphoribosylaminopyrimidine deaminase activity"/>
    <property type="evidence" value="ECO:0007669"/>
    <property type="project" value="UniProtKB-EC"/>
</dbReference>
<evidence type="ECO:0000256" key="14">
    <source>
        <dbReference type="ARBA" id="ARBA00023002"/>
    </source>
</evidence>
<feature type="binding site" evidence="19">
    <location>
        <position position="199"/>
    </location>
    <ligand>
        <name>NADP(+)</name>
        <dbReference type="ChEBI" id="CHEBI:58349"/>
    </ligand>
</feature>
<evidence type="ECO:0000256" key="8">
    <source>
        <dbReference type="ARBA" id="ARBA00019930"/>
    </source>
</evidence>
<feature type="binding site" evidence="19">
    <location>
        <position position="173"/>
    </location>
    <ligand>
        <name>NADP(+)</name>
        <dbReference type="ChEBI" id="CHEBI:58349"/>
    </ligand>
</feature>
<evidence type="ECO:0000256" key="13">
    <source>
        <dbReference type="ARBA" id="ARBA00022857"/>
    </source>
</evidence>
<comment type="cofactor">
    <cofactor evidence="20">
        <name>Zn(2+)</name>
        <dbReference type="ChEBI" id="CHEBI:29105"/>
    </cofactor>
    <text evidence="20">Binds 1 zinc ion.</text>
</comment>
<evidence type="ECO:0000256" key="2">
    <source>
        <dbReference type="ARBA" id="ARBA00004882"/>
    </source>
</evidence>
<accession>A0A374NUU1</accession>
<feature type="binding site" evidence="19">
    <location>
        <position position="171"/>
    </location>
    <ligand>
        <name>substrate</name>
    </ligand>
</feature>
<dbReference type="UniPathway" id="UPA00275">
    <property type="reaction ID" value="UER00401"/>
</dbReference>
<evidence type="ECO:0000256" key="11">
    <source>
        <dbReference type="ARBA" id="ARBA00022801"/>
    </source>
</evidence>
<reference evidence="22 23" key="1">
    <citation type="submission" date="2018-08" db="EMBL/GenBank/DDBJ databases">
        <title>A genome reference for cultivated species of the human gut microbiota.</title>
        <authorList>
            <person name="Zou Y."/>
            <person name="Xue W."/>
            <person name="Luo G."/>
        </authorList>
    </citation>
    <scope>NUCLEOTIDE SEQUENCE [LARGE SCALE GENOMIC DNA]</scope>
    <source>
        <strain evidence="22 23">TM10-1AC</strain>
    </source>
</reference>
<evidence type="ECO:0000256" key="9">
    <source>
        <dbReference type="ARBA" id="ARBA00022619"/>
    </source>
</evidence>
<evidence type="ECO:0000256" key="20">
    <source>
        <dbReference type="PIRSR" id="PIRSR006769-3"/>
    </source>
</evidence>
<evidence type="ECO:0000256" key="7">
    <source>
        <dbReference type="ARBA" id="ARBA00013173"/>
    </source>
</evidence>
<feature type="binding site" evidence="19">
    <location>
        <position position="157"/>
    </location>
    <ligand>
        <name>NADP(+)</name>
        <dbReference type="ChEBI" id="CHEBI:58349"/>
    </ligand>
</feature>
<evidence type="ECO:0000256" key="15">
    <source>
        <dbReference type="ARBA" id="ARBA00023268"/>
    </source>
</evidence>
<evidence type="ECO:0000313" key="22">
    <source>
        <dbReference type="EMBL" id="RGI92079.1"/>
    </source>
</evidence>
<dbReference type="PROSITE" id="PS00903">
    <property type="entry name" value="CYT_DCMP_DEAMINASES_1"/>
    <property type="match status" value="1"/>
</dbReference>
<feature type="binding site" evidence="20">
    <location>
        <position position="50"/>
    </location>
    <ligand>
        <name>Zn(2+)</name>
        <dbReference type="ChEBI" id="CHEBI:29105"/>
        <note>catalytic</note>
    </ligand>
</feature>
<dbReference type="Gene3D" id="3.40.430.10">
    <property type="entry name" value="Dihydrofolate Reductase, subunit A"/>
    <property type="match status" value="1"/>
</dbReference>
<dbReference type="InterPro" id="IPR004794">
    <property type="entry name" value="Eubact_RibD"/>
</dbReference>
<evidence type="ECO:0000256" key="18">
    <source>
        <dbReference type="PIRSR" id="PIRSR006769-1"/>
    </source>
</evidence>
<dbReference type="SUPFAM" id="SSF53927">
    <property type="entry name" value="Cytidine deaminase-like"/>
    <property type="match status" value="1"/>
</dbReference>
<feature type="binding site" evidence="19">
    <location>
        <position position="203"/>
    </location>
    <ligand>
        <name>substrate</name>
    </ligand>
</feature>
<keyword evidence="15" id="KW-0511">Multifunctional enzyme</keyword>
<feature type="binding site" evidence="19">
    <location>
        <position position="187"/>
    </location>
    <ligand>
        <name>substrate</name>
    </ligand>
</feature>
<feature type="binding site" evidence="19">
    <location>
        <position position="210"/>
    </location>
    <ligand>
        <name>substrate</name>
    </ligand>
</feature>
<dbReference type="PROSITE" id="PS51747">
    <property type="entry name" value="CYT_DCMP_DEAMINASES_2"/>
    <property type="match status" value="1"/>
</dbReference>
<dbReference type="PANTHER" id="PTHR38011:SF7">
    <property type="entry name" value="2,5-DIAMINO-6-RIBOSYLAMINO-4(3H)-PYRIMIDINONE 5'-PHOSPHATE REDUCTASE"/>
    <property type="match status" value="1"/>
</dbReference>
<dbReference type="NCBIfam" id="TIGR00326">
    <property type="entry name" value="eubact_ribD"/>
    <property type="match status" value="1"/>
</dbReference>
<organism evidence="22 23">
    <name type="scientific">Anaerobutyricum hallii</name>
    <dbReference type="NCBI Taxonomy" id="39488"/>
    <lineage>
        <taxon>Bacteria</taxon>
        <taxon>Bacillati</taxon>
        <taxon>Bacillota</taxon>
        <taxon>Clostridia</taxon>
        <taxon>Lachnospirales</taxon>
        <taxon>Lachnospiraceae</taxon>
        <taxon>Anaerobutyricum</taxon>
    </lineage>
</organism>
<dbReference type="SUPFAM" id="SSF53597">
    <property type="entry name" value="Dihydrofolate reductase-like"/>
    <property type="match status" value="1"/>
</dbReference>
<sequence>MPEEKYMRRAIELAKKGSGHVNPNPLVGAVIVKDGEIIGEGYHECYGQLHAERNAIANAKKRGNNIEGSTIYVTLEPCCHYGKTPPCTEAIIEEKIARVVVGSDDPNPLVSGKGFKLLREKGIEVIPHFLKEECDAMNHVFFHYISTGTPYVAMKYAMTMDGKIACYTGDSKWVTGEESRAHVQTLRNHYKGIMAGIGTVLADDPMLSCRIEGGRDPVRIIADSHLRIPMDSQLVRTAKQQPLIVACLPDADETKAVQLEEKGVEVLRIPGIAVNDFSGSSSDSVLKYKDRLLADNLADNNISREVDSDIIEEKQKEVISLPVLMKELGSRKIDGILLEGGGQLNESALQAGIVQRVYCYIAPKIFGGAQAKTPVEGQGLAKAADAWHFTRIGMQEFGQDILLEYERTKEN</sequence>
<dbReference type="FunFam" id="3.40.140.10:FF:000025">
    <property type="entry name" value="Riboflavin biosynthesis protein RibD"/>
    <property type="match status" value="1"/>
</dbReference>
<feature type="binding site" evidence="19">
    <location>
        <position position="224"/>
    </location>
    <ligand>
        <name>NADP(+)</name>
        <dbReference type="ChEBI" id="CHEBI:58349"/>
    </ligand>
</feature>
<protein>
    <recommendedName>
        <fullName evidence="8">Riboflavin biosynthesis protein RibD</fullName>
        <ecNumber evidence="7">1.1.1.193</ecNumber>
        <ecNumber evidence="6">3.5.4.26</ecNumber>
    </recommendedName>
</protein>
<dbReference type="CDD" id="cd01284">
    <property type="entry name" value="Riboflavin_deaminase-reductase"/>
    <property type="match status" value="1"/>
</dbReference>
<evidence type="ECO:0000256" key="5">
    <source>
        <dbReference type="ARBA" id="ARBA00007417"/>
    </source>
</evidence>
<keyword evidence="9" id="KW-0686">Riboflavin biosynthesis</keyword>
<comment type="catalytic activity">
    <reaction evidence="17">
        <text>2,5-diamino-6-hydroxy-4-(5-phosphoribosylamino)-pyrimidine + H2O + H(+) = 5-amino-6-(5-phospho-D-ribosylamino)uracil + NH4(+)</text>
        <dbReference type="Rhea" id="RHEA:21868"/>
        <dbReference type="ChEBI" id="CHEBI:15377"/>
        <dbReference type="ChEBI" id="CHEBI:15378"/>
        <dbReference type="ChEBI" id="CHEBI:28938"/>
        <dbReference type="ChEBI" id="CHEBI:58453"/>
        <dbReference type="ChEBI" id="CHEBI:58614"/>
        <dbReference type="EC" id="3.5.4.26"/>
    </reaction>
</comment>
<comment type="catalytic activity">
    <reaction evidence="16">
        <text>5-amino-6-(5-phospho-D-ribitylamino)uracil + NADP(+) = 5-amino-6-(5-phospho-D-ribosylamino)uracil + NADPH + H(+)</text>
        <dbReference type="Rhea" id="RHEA:17845"/>
        <dbReference type="ChEBI" id="CHEBI:15378"/>
        <dbReference type="ChEBI" id="CHEBI:57783"/>
        <dbReference type="ChEBI" id="CHEBI:58349"/>
        <dbReference type="ChEBI" id="CHEBI:58421"/>
        <dbReference type="ChEBI" id="CHEBI:58453"/>
        <dbReference type="EC" id="1.1.1.193"/>
    </reaction>
</comment>
<comment type="caution">
    <text evidence="22">The sequence shown here is derived from an EMBL/GenBank/DDBJ whole genome shotgun (WGS) entry which is preliminary data.</text>
</comment>
<feature type="domain" description="CMP/dCMP-type deaminase" evidence="21">
    <location>
        <begin position="1"/>
        <end position="125"/>
    </location>
</feature>
<dbReference type="Proteomes" id="UP000262524">
    <property type="component" value="Unassembled WGS sequence"/>
</dbReference>
<evidence type="ECO:0000256" key="10">
    <source>
        <dbReference type="ARBA" id="ARBA00022723"/>
    </source>
</evidence>
<dbReference type="InterPro" id="IPR002734">
    <property type="entry name" value="RibDG_C"/>
</dbReference>
<comment type="pathway">
    <text evidence="3">Cofactor biosynthesis; riboflavin biosynthesis; 5-amino-6-(D-ribitylamino)uracil from GTP: step 3/4.</text>
</comment>
<feature type="binding site" evidence="19">
    <location>
        <position position="207"/>
    </location>
    <ligand>
        <name>substrate</name>
    </ligand>
</feature>